<evidence type="ECO:0000313" key="2">
    <source>
        <dbReference type="Proteomes" id="UP000625711"/>
    </source>
</evidence>
<dbReference type="Proteomes" id="UP000625711">
    <property type="component" value="Unassembled WGS sequence"/>
</dbReference>
<name>A0A834MG68_RHYFE</name>
<comment type="caution">
    <text evidence="1">The sequence shown here is derived from an EMBL/GenBank/DDBJ whole genome shotgun (WGS) entry which is preliminary data.</text>
</comment>
<organism evidence="1 2">
    <name type="scientific">Rhynchophorus ferrugineus</name>
    <name type="common">Red palm weevil</name>
    <name type="synonym">Curculio ferrugineus</name>
    <dbReference type="NCBI Taxonomy" id="354439"/>
    <lineage>
        <taxon>Eukaryota</taxon>
        <taxon>Metazoa</taxon>
        <taxon>Ecdysozoa</taxon>
        <taxon>Arthropoda</taxon>
        <taxon>Hexapoda</taxon>
        <taxon>Insecta</taxon>
        <taxon>Pterygota</taxon>
        <taxon>Neoptera</taxon>
        <taxon>Endopterygota</taxon>
        <taxon>Coleoptera</taxon>
        <taxon>Polyphaga</taxon>
        <taxon>Cucujiformia</taxon>
        <taxon>Curculionidae</taxon>
        <taxon>Dryophthorinae</taxon>
        <taxon>Rhynchophorus</taxon>
    </lineage>
</organism>
<protein>
    <submittedName>
        <fullName evidence="1">Uncharacterized protein</fullName>
    </submittedName>
</protein>
<proteinExistence type="predicted"/>
<sequence length="111" mass="13274">MSTENVIFWYEKALYKEGAARDKKPFDQKQRRVDDSDQCLKMIKRNKPEFLRRYLTMYETWVQNFTPKSNRRSFDWTAHDEPATKRGKTVGWQGYGVCILGCAWNNFHCLP</sequence>
<dbReference type="GO" id="GO:0003676">
    <property type="term" value="F:nucleic acid binding"/>
    <property type="evidence" value="ECO:0007669"/>
    <property type="project" value="InterPro"/>
</dbReference>
<gene>
    <name evidence="1" type="ORF">GWI33_009331</name>
</gene>
<dbReference type="AlphaFoldDB" id="A0A834MG68"/>
<dbReference type="InterPro" id="IPR036397">
    <property type="entry name" value="RNaseH_sf"/>
</dbReference>
<reference evidence="1" key="1">
    <citation type="submission" date="2020-08" db="EMBL/GenBank/DDBJ databases">
        <title>Genome sequencing and assembly of the red palm weevil Rhynchophorus ferrugineus.</title>
        <authorList>
            <person name="Dias G.B."/>
            <person name="Bergman C.M."/>
            <person name="Manee M."/>
        </authorList>
    </citation>
    <scope>NUCLEOTIDE SEQUENCE</scope>
    <source>
        <strain evidence="1">AA-2017</strain>
        <tissue evidence="1">Whole larva</tissue>
    </source>
</reference>
<dbReference type="Gene3D" id="3.30.420.10">
    <property type="entry name" value="Ribonuclease H-like superfamily/Ribonuclease H"/>
    <property type="match status" value="1"/>
</dbReference>
<keyword evidence="2" id="KW-1185">Reference proteome</keyword>
<evidence type="ECO:0000313" key="1">
    <source>
        <dbReference type="EMBL" id="KAF7277184.1"/>
    </source>
</evidence>
<accession>A0A834MG68</accession>
<dbReference type="EMBL" id="JAACXV010003660">
    <property type="protein sequence ID" value="KAF7277184.1"/>
    <property type="molecule type" value="Genomic_DNA"/>
</dbReference>